<organism evidence="2">
    <name type="scientific">uncultured Caudovirales phage</name>
    <dbReference type="NCBI Taxonomy" id="2100421"/>
    <lineage>
        <taxon>Viruses</taxon>
        <taxon>Duplodnaviria</taxon>
        <taxon>Heunggongvirae</taxon>
        <taxon>Uroviricota</taxon>
        <taxon>Caudoviricetes</taxon>
        <taxon>Peduoviridae</taxon>
        <taxon>Maltschvirus</taxon>
        <taxon>Maltschvirus maltsch</taxon>
    </lineage>
</organism>
<sequence length="111" mass="12072">MTIQYNSNYDGTLPFSDSASQIHCGANVEQTVTVPGAVTAQYQALFAYIQDSNVFVRINAAPAIPLIGTVGSEQYNEFRPEKRYVKGGDVIHFITPDASAFIGVTLRKLQG</sequence>
<dbReference type="EMBL" id="LR798345">
    <property type="protein sequence ID" value="CAB5225554.1"/>
    <property type="molecule type" value="Genomic_DNA"/>
</dbReference>
<protein>
    <submittedName>
        <fullName evidence="2">Uncharacterized protein</fullName>
    </submittedName>
</protein>
<proteinExistence type="predicted"/>
<reference evidence="2" key="1">
    <citation type="submission" date="2020-04" db="EMBL/GenBank/DDBJ databases">
        <authorList>
            <person name="Chiriac C."/>
            <person name="Salcher M."/>
            <person name="Ghai R."/>
            <person name="Kavagutti S V."/>
        </authorList>
    </citation>
    <scope>NUCLEOTIDE SEQUENCE</scope>
</reference>
<dbReference type="EMBL" id="LR796557">
    <property type="protein sequence ID" value="CAB4151455.1"/>
    <property type="molecule type" value="Genomic_DNA"/>
</dbReference>
<evidence type="ECO:0000313" key="1">
    <source>
        <dbReference type="EMBL" id="CAB4151455.1"/>
    </source>
</evidence>
<gene>
    <name evidence="1" type="ORF">UFOVP590_17</name>
    <name evidence="2" type="ORF">UFOVP685_6</name>
    <name evidence="3" type="ORF">UFOVP750_46</name>
</gene>
<dbReference type="EMBL" id="LR796656">
    <property type="protein sequence ID" value="CAB4157154.1"/>
    <property type="molecule type" value="Genomic_DNA"/>
</dbReference>
<evidence type="ECO:0000313" key="3">
    <source>
        <dbReference type="EMBL" id="CAB5225554.1"/>
    </source>
</evidence>
<accession>A0A6J5NPF6</accession>
<evidence type="ECO:0000313" key="2">
    <source>
        <dbReference type="EMBL" id="CAB4157154.1"/>
    </source>
</evidence>
<name>A0A6J5NPF6_9CAUD</name>